<sequence length="119" mass="13102">MDGDSTLRSRDILIQSQNSGVFVKGDQVSGGRVVKEDKHRFTLSELITTASNSITDHDGDDHIILSKNGAECESAEAKIATRSEDDIFEDEEEEQSESDGAEYIDTDNETDIQSDEDDS</sequence>
<proteinExistence type="predicted"/>
<reference evidence="2" key="1">
    <citation type="journal article" date="2013" name="Nat. Commun.">
        <title>Whole-genome sequencing of Oryza brachyantha reveals mechanisms underlying Oryza genome evolution.</title>
        <authorList>
            <person name="Chen J."/>
            <person name="Huang Q."/>
            <person name="Gao D."/>
            <person name="Wang J."/>
            <person name="Lang Y."/>
            <person name="Liu T."/>
            <person name="Li B."/>
            <person name="Bai Z."/>
            <person name="Luis Goicoechea J."/>
            <person name="Liang C."/>
            <person name="Chen C."/>
            <person name="Zhang W."/>
            <person name="Sun S."/>
            <person name="Liao Y."/>
            <person name="Zhang X."/>
            <person name="Yang L."/>
            <person name="Song C."/>
            <person name="Wang M."/>
            <person name="Shi J."/>
            <person name="Liu G."/>
            <person name="Liu J."/>
            <person name="Zhou H."/>
            <person name="Zhou W."/>
            <person name="Yu Q."/>
            <person name="An N."/>
            <person name="Chen Y."/>
            <person name="Cai Q."/>
            <person name="Wang B."/>
            <person name="Liu B."/>
            <person name="Min J."/>
            <person name="Huang Y."/>
            <person name="Wu H."/>
            <person name="Li Z."/>
            <person name="Zhang Y."/>
            <person name="Yin Y."/>
            <person name="Song W."/>
            <person name="Jiang J."/>
            <person name="Jackson S.A."/>
            <person name="Wing R.A."/>
            <person name="Wang J."/>
            <person name="Chen M."/>
        </authorList>
    </citation>
    <scope>NUCLEOTIDE SEQUENCE [LARGE SCALE GENOMIC DNA]</scope>
    <source>
        <strain evidence="2">cv. IRGC 101232</strain>
    </source>
</reference>
<dbReference type="AlphaFoldDB" id="J3MD96"/>
<evidence type="ECO:0000313" key="2">
    <source>
        <dbReference type="EnsemblPlants" id="OB06G19900.1"/>
    </source>
</evidence>
<feature type="compositionally biased region" description="Acidic residues" evidence="1">
    <location>
        <begin position="86"/>
        <end position="119"/>
    </location>
</feature>
<accession>J3MD96</accession>
<dbReference type="HOGENOM" id="CLU_2065118_0_0_1"/>
<dbReference type="Proteomes" id="UP000006038">
    <property type="component" value="Chromosome 6"/>
</dbReference>
<evidence type="ECO:0000313" key="3">
    <source>
        <dbReference type="Proteomes" id="UP000006038"/>
    </source>
</evidence>
<feature type="region of interest" description="Disordered" evidence="1">
    <location>
        <begin position="80"/>
        <end position="119"/>
    </location>
</feature>
<dbReference type="EnsemblPlants" id="OB06G19900.1">
    <property type="protein sequence ID" value="OB06G19900.1"/>
    <property type="gene ID" value="OB06G19900"/>
</dbReference>
<reference evidence="2" key="2">
    <citation type="submission" date="2013-04" db="UniProtKB">
        <authorList>
            <consortium name="EnsemblPlants"/>
        </authorList>
    </citation>
    <scope>IDENTIFICATION</scope>
</reference>
<protein>
    <submittedName>
        <fullName evidence="2">Uncharacterized protein</fullName>
    </submittedName>
</protein>
<evidence type="ECO:0000256" key="1">
    <source>
        <dbReference type="SAM" id="MobiDB-lite"/>
    </source>
</evidence>
<dbReference type="Gramene" id="OB06G19900.1">
    <property type="protein sequence ID" value="OB06G19900.1"/>
    <property type="gene ID" value="OB06G19900"/>
</dbReference>
<organism evidence="2">
    <name type="scientific">Oryza brachyantha</name>
    <name type="common">malo sina</name>
    <dbReference type="NCBI Taxonomy" id="4533"/>
    <lineage>
        <taxon>Eukaryota</taxon>
        <taxon>Viridiplantae</taxon>
        <taxon>Streptophyta</taxon>
        <taxon>Embryophyta</taxon>
        <taxon>Tracheophyta</taxon>
        <taxon>Spermatophyta</taxon>
        <taxon>Magnoliopsida</taxon>
        <taxon>Liliopsida</taxon>
        <taxon>Poales</taxon>
        <taxon>Poaceae</taxon>
        <taxon>BOP clade</taxon>
        <taxon>Oryzoideae</taxon>
        <taxon>Oryzeae</taxon>
        <taxon>Oryzinae</taxon>
        <taxon>Oryza</taxon>
    </lineage>
</organism>
<keyword evidence="3" id="KW-1185">Reference proteome</keyword>
<name>J3MD96_ORYBR</name>